<dbReference type="PROSITE" id="PS50113">
    <property type="entry name" value="PAC"/>
    <property type="match status" value="1"/>
</dbReference>
<dbReference type="InterPro" id="IPR005467">
    <property type="entry name" value="His_kinase_dom"/>
</dbReference>
<dbReference type="InterPro" id="IPR003661">
    <property type="entry name" value="HisK_dim/P_dom"/>
</dbReference>
<dbReference type="Pfam" id="PF08447">
    <property type="entry name" value="PAS_3"/>
    <property type="match status" value="1"/>
</dbReference>
<keyword evidence="3" id="KW-0597">Phosphoprotein</keyword>
<dbReference type="EC" id="2.7.13.3" evidence="2"/>
<keyword evidence="6" id="KW-0175">Coiled coil</keyword>
<dbReference type="Gene3D" id="1.10.287.130">
    <property type="match status" value="1"/>
</dbReference>
<dbReference type="InterPro" id="IPR007891">
    <property type="entry name" value="CHASE3"/>
</dbReference>
<feature type="coiled-coil region" evidence="6">
    <location>
        <begin position="333"/>
        <end position="360"/>
    </location>
</feature>
<dbReference type="Pfam" id="PF05227">
    <property type="entry name" value="CHASE3"/>
    <property type="match status" value="1"/>
</dbReference>
<feature type="domain" description="Histidine kinase" evidence="8">
    <location>
        <begin position="363"/>
        <end position="589"/>
    </location>
</feature>
<evidence type="ECO:0000256" key="7">
    <source>
        <dbReference type="SAM" id="Phobius"/>
    </source>
</evidence>
<dbReference type="SUPFAM" id="SSF47384">
    <property type="entry name" value="Homodimeric domain of signal transducing histidine kinase"/>
    <property type="match status" value="1"/>
</dbReference>
<dbReference type="PRINTS" id="PR00344">
    <property type="entry name" value="BCTRLSENSOR"/>
</dbReference>
<dbReference type="SUPFAM" id="SSF55785">
    <property type="entry name" value="PYP-like sensor domain (PAS domain)"/>
    <property type="match status" value="1"/>
</dbReference>
<dbReference type="Gene3D" id="2.10.70.100">
    <property type="match status" value="1"/>
</dbReference>
<keyword evidence="7" id="KW-0812">Transmembrane</keyword>
<name>V6S2Q5_9FLAO</name>
<dbReference type="RefSeq" id="WP_023569929.1">
    <property type="nucleotide sequence ID" value="NZ_AVBI01000010.1"/>
</dbReference>
<feature type="domain" description="PAS" evidence="9">
    <location>
        <begin position="246"/>
        <end position="291"/>
    </location>
</feature>
<feature type="domain" description="PAC" evidence="10">
    <location>
        <begin position="294"/>
        <end position="345"/>
    </location>
</feature>
<dbReference type="NCBIfam" id="TIGR00229">
    <property type="entry name" value="sensory_box"/>
    <property type="match status" value="1"/>
</dbReference>
<evidence type="ECO:0000256" key="5">
    <source>
        <dbReference type="ARBA" id="ARBA00022777"/>
    </source>
</evidence>
<reference evidence="11 12" key="1">
    <citation type="journal article" date="2015" name="Stand. Genomic Sci.">
        <title>Genomic Encyclopedia of Bacterial and Archaeal Type Strains, Phase III: the genomes of soil and plant-associated and newly described type strains.</title>
        <authorList>
            <person name="Whitman W.B."/>
            <person name="Woyke T."/>
            <person name="Klenk H.P."/>
            <person name="Zhou Y."/>
            <person name="Lilburn T.G."/>
            <person name="Beck B.J."/>
            <person name="De Vos P."/>
            <person name="Vandamme P."/>
            <person name="Eisen J.A."/>
            <person name="Garrity G."/>
            <person name="Hugenholtz P."/>
            <person name="Kyrpides N.C."/>
        </authorList>
    </citation>
    <scope>NUCLEOTIDE SEQUENCE [LARGE SCALE GENOMIC DNA]</scope>
    <source>
        <strain evidence="11 12">CGMCC 1.7270</strain>
    </source>
</reference>
<evidence type="ECO:0000256" key="4">
    <source>
        <dbReference type="ARBA" id="ARBA00022679"/>
    </source>
</evidence>
<dbReference type="OrthoDB" id="9124519at2"/>
<evidence type="ECO:0000256" key="1">
    <source>
        <dbReference type="ARBA" id="ARBA00000085"/>
    </source>
</evidence>
<dbReference type="Gene3D" id="3.30.450.20">
    <property type="entry name" value="PAS domain"/>
    <property type="match status" value="1"/>
</dbReference>
<feature type="transmembrane region" description="Helical" evidence="7">
    <location>
        <begin position="182"/>
        <end position="202"/>
    </location>
</feature>
<dbReference type="AlphaFoldDB" id="V6S2Q5"/>
<evidence type="ECO:0000259" key="8">
    <source>
        <dbReference type="PROSITE" id="PS50109"/>
    </source>
</evidence>
<evidence type="ECO:0000256" key="3">
    <source>
        <dbReference type="ARBA" id="ARBA00022553"/>
    </source>
</evidence>
<dbReference type="PROSITE" id="PS50109">
    <property type="entry name" value="HIS_KIN"/>
    <property type="match status" value="1"/>
</dbReference>
<evidence type="ECO:0000259" key="10">
    <source>
        <dbReference type="PROSITE" id="PS50113"/>
    </source>
</evidence>
<dbReference type="CDD" id="cd19410">
    <property type="entry name" value="HK9-like_sensor"/>
    <property type="match status" value="1"/>
</dbReference>
<dbReference type="SUPFAM" id="SSF55874">
    <property type="entry name" value="ATPase domain of HSP90 chaperone/DNA topoisomerase II/histidine kinase"/>
    <property type="match status" value="1"/>
</dbReference>
<dbReference type="InterPro" id="IPR000014">
    <property type="entry name" value="PAS"/>
</dbReference>
<dbReference type="SMART" id="SM00388">
    <property type="entry name" value="HisKA"/>
    <property type="match status" value="1"/>
</dbReference>
<evidence type="ECO:0000313" key="12">
    <source>
        <dbReference type="Proteomes" id="UP000319848"/>
    </source>
</evidence>
<dbReference type="PANTHER" id="PTHR43304:SF1">
    <property type="entry name" value="PAC DOMAIN-CONTAINING PROTEIN"/>
    <property type="match status" value="1"/>
</dbReference>
<dbReference type="InterPro" id="IPR036097">
    <property type="entry name" value="HisK_dim/P_sf"/>
</dbReference>
<dbReference type="PROSITE" id="PS50112">
    <property type="entry name" value="PAS"/>
    <property type="match status" value="1"/>
</dbReference>
<sequence length="589" mass="67742">MKFAGFLQKPLALKILFVISIAVIFFISGITYKHLSKLSDSSEEVTRTHEVSLQLERLLSQIRDAETATRGYIITRDSSYLKPYTLAPIRIDAAISIVDHLSKQNDNIPLLRKLIDNKLRIMGKSIELTNTNKTAELRLNLLKGKQTMDSIRFCVASMSELETKILSIRQEKYNNTFSNTPILIYITILIGLILSVVSFVKISRDLNELKKTNNQLSIANESSNMAEMVGNFGSWQWEIEKDHYRFSDNQYRLLGCEPQSFEANFDNLMKYIHPDDLEHVQHVMSRMIQNEKLPSFNYRIIKEDGEIRYFRGIGKLITNKSGDKILLGTTSDITEEYNIMQETEERNRELERSNKELMAFNYVASHDLQEPLRKIQTFISRLNDNEAANLSDTGNDYLKRIIVAADRMRNLIDDLLQFSRSNKTEKNFETTDLNQLLENAKLEVSPTIEEKNAVIISEKLPELNVIPFQIQQLFTNLISNSLKYSKENVAPEIYIKVSETNAADETQLPSSAKDKYYRITFRDNGIGFEQEYAEKIFILFNRLHNKNEYAGTGIGLAICRKIVENHKGYIFAKGEPNIGATFTVYLPLE</sequence>
<dbReference type="InterPro" id="IPR013655">
    <property type="entry name" value="PAS_fold_3"/>
</dbReference>
<dbReference type="Gene3D" id="3.30.565.10">
    <property type="entry name" value="Histidine kinase-like ATPase, C-terminal domain"/>
    <property type="match status" value="1"/>
</dbReference>
<dbReference type="GO" id="GO:0000155">
    <property type="term" value="F:phosphorelay sensor kinase activity"/>
    <property type="evidence" value="ECO:0007669"/>
    <property type="project" value="InterPro"/>
</dbReference>
<dbReference type="InterPro" id="IPR052162">
    <property type="entry name" value="Sensor_kinase/Photoreceptor"/>
</dbReference>
<dbReference type="InterPro" id="IPR036890">
    <property type="entry name" value="HATPase_C_sf"/>
</dbReference>
<keyword evidence="12" id="KW-1185">Reference proteome</keyword>
<proteinExistence type="predicted"/>
<feature type="transmembrane region" description="Helical" evidence="7">
    <location>
        <begin position="12"/>
        <end position="32"/>
    </location>
</feature>
<dbReference type="InterPro" id="IPR000700">
    <property type="entry name" value="PAS-assoc_C"/>
</dbReference>
<protein>
    <recommendedName>
        <fullName evidence="2">histidine kinase</fullName>
        <ecNumber evidence="2">2.7.13.3</ecNumber>
    </recommendedName>
</protein>
<comment type="catalytic activity">
    <reaction evidence="1">
        <text>ATP + protein L-histidine = ADP + protein N-phospho-L-histidine.</text>
        <dbReference type="EC" id="2.7.13.3"/>
    </reaction>
</comment>
<dbReference type="SMART" id="SM00387">
    <property type="entry name" value="HATPase_c"/>
    <property type="match status" value="1"/>
</dbReference>
<gene>
    <name evidence="11" type="ORF">IP98_02766</name>
</gene>
<dbReference type="InterPro" id="IPR003594">
    <property type="entry name" value="HATPase_dom"/>
</dbReference>
<evidence type="ECO:0000256" key="2">
    <source>
        <dbReference type="ARBA" id="ARBA00012438"/>
    </source>
</evidence>
<evidence type="ECO:0000313" key="11">
    <source>
        <dbReference type="EMBL" id="TWI08346.1"/>
    </source>
</evidence>
<dbReference type="Pfam" id="PF02518">
    <property type="entry name" value="HATPase_c"/>
    <property type="match status" value="1"/>
</dbReference>
<dbReference type="Proteomes" id="UP000319848">
    <property type="component" value="Unassembled WGS sequence"/>
</dbReference>
<dbReference type="CDD" id="cd00130">
    <property type="entry name" value="PAS"/>
    <property type="match status" value="1"/>
</dbReference>
<keyword evidence="5" id="KW-0418">Kinase</keyword>
<dbReference type="InterPro" id="IPR004358">
    <property type="entry name" value="Sig_transdc_His_kin-like_C"/>
</dbReference>
<dbReference type="Pfam" id="PF00512">
    <property type="entry name" value="HisKA"/>
    <property type="match status" value="1"/>
</dbReference>
<keyword evidence="7" id="KW-1133">Transmembrane helix</keyword>
<dbReference type="EMBL" id="VLKQ01000015">
    <property type="protein sequence ID" value="TWI08346.1"/>
    <property type="molecule type" value="Genomic_DNA"/>
</dbReference>
<dbReference type="PANTHER" id="PTHR43304">
    <property type="entry name" value="PHYTOCHROME-LIKE PROTEIN CPH1"/>
    <property type="match status" value="1"/>
</dbReference>
<dbReference type="CDD" id="cd00082">
    <property type="entry name" value="HisKA"/>
    <property type="match status" value="1"/>
</dbReference>
<organism evidence="11 12">
    <name type="scientific">Flavobacterium cauense R2A-7</name>
    <dbReference type="NCBI Taxonomy" id="1341154"/>
    <lineage>
        <taxon>Bacteria</taxon>
        <taxon>Pseudomonadati</taxon>
        <taxon>Bacteroidota</taxon>
        <taxon>Flavobacteriia</taxon>
        <taxon>Flavobacteriales</taxon>
        <taxon>Flavobacteriaceae</taxon>
        <taxon>Flavobacterium</taxon>
    </lineage>
</organism>
<keyword evidence="4" id="KW-0808">Transferase</keyword>
<dbReference type="STRING" id="1341154.FCR2A7T_07580"/>
<keyword evidence="7" id="KW-0472">Membrane</keyword>
<accession>V6S2Q5</accession>
<evidence type="ECO:0000256" key="6">
    <source>
        <dbReference type="SAM" id="Coils"/>
    </source>
</evidence>
<dbReference type="InterPro" id="IPR035965">
    <property type="entry name" value="PAS-like_dom_sf"/>
</dbReference>
<evidence type="ECO:0000259" key="9">
    <source>
        <dbReference type="PROSITE" id="PS50112"/>
    </source>
</evidence>
<comment type="caution">
    <text evidence="11">The sequence shown here is derived from an EMBL/GenBank/DDBJ whole genome shotgun (WGS) entry which is preliminary data.</text>
</comment>